<dbReference type="AlphaFoldDB" id="A0A0F9KV76"/>
<sequence length="613" mass="66437">MGKAVVFFLILILFSSIVLAQNYRFLYNPYTAKLDRTLRLNQTGFNLTADNFIGNLIGSINDATLWGLSNFTGAYDNRADRYGRANYSSEYASTGYKIVNFTDEYARSGFKLGNYSDEYSSTGFKLGNWSVLYLAESLTRFLNINWTTLYINEAGTRWNRENATNQFGPNASILRPENISNILEDTYKDGNYSDEYASTGFDNENASLLLDNSSIVRLNVTLVQIGYINVTEGYIDGEEIATLNDLTAGNVTITTEIEVRNDESVTLNKGDPVYFTSYISGLSLQGVKFANNTLESTHADCIIAETIGAGARGQCVETGHVIQMDTSEFGFGDDLYLDTGGNLTTEKQINAVCIQKIGMVLRSHASQGVVWVNGVDRCNDVPKDIDITGNVIASNLIAAGNVNVSQNLIVLGNIYGEIPDSFKVGNWTTLYDNEAGTRFDNENDSVRWGVSQAAQGWDLENSSSQGYIKNNTDANFTGLNVQGLVNATNLNGTLDCTMIGGGSDTDFCVDGGGGTSVWNSSGSNVFLNDSTGSLDMSVNGQQILGSLSTTSDGIPYSYKGDTDTGMRRIADNQIAFATNNLNRLIIRDTIVLVVFGGSRSAVGLALAADTNGH</sequence>
<protein>
    <submittedName>
        <fullName evidence="1">Uncharacterized protein</fullName>
    </submittedName>
</protein>
<accession>A0A0F9KV76</accession>
<gene>
    <name evidence="1" type="ORF">LCGC14_1657590</name>
</gene>
<dbReference type="EMBL" id="LAZR01014035">
    <property type="protein sequence ID" value="KKM19245.1"/>
    <property type="molecule type" value="Genomic_DNA"/>
</dbReference>
<organism evidence="1">
    <name type="scientific">marine sediment metagenome</name>
    <dbReference type="NCBI Taxonomy" id="412755"/>
    <lineage>
        <taxon>unclassified sequences</taxon>
        <taxon>metagenomes</taxon>
        <taxon>ecological metagenomes</taxon>
    </lineage>
</organism>
<evidence type="ECO:0000313" key="1">
    <source>
        <dbReference type="EMBL" id="KKM19245.1"/>
    </source>
</evidence>
<proteinExistence type="predicted"/>
<comment type="caution">
    <text evidence="1">The sequence shown here is derived from an EMBL/GenBank/DDBJ whole genome shotgun (WGS) entry which is preliminary data.</text>
</comment>
<reference evidence="1" key="1">
    <citation type="journal article" date="2015" name="Nature">
        <title>Complex archaea that bridge the gap between prokaryotes and eukaryotes.</title>
        <authorList>
            <person name="Spang A."/>
            <person name="Saw J.H."/>
            <person name="Jorgensen S.L."/>
            <person name="Zaremba-Niedzwiedzka K."/>
            <person name="Martijn J."/>
            <person name="Lind A.E."/>
            <person name="van Eijk R."/>
            <person name="Schleper C."/>
            <person name="Guy L."/>
            <person name="Ettema T.J."/>
        </authorList>
    </citation>
    <scope>NUCLEOTIDE SEQUENCE</scope>
</reference>
<name>A0A0F9KV76_9ZZZZ</name>